<gene>
    <name evidence="2" type="ORF">PF008_g26094</name>
</gene>
<keyword evidence="1" id="KW-0732">Signal</keyword>
<sequence length="89" mass="9774">MQFWADLGSVNSTVLLLSSLVFAKSVQSTGRFRRVKHTAAGSSAMAPLDAAVHTDTLRHRRLRFRHQLSSATLRGKSSMCPASNQDFAK</sequence>
<evidence type="ECO:0000313" key="2">
    <source>
        <dbReference type="EMBL" id="KAE9288608.1"/>
    </source>
</evidence>
<protein>
    <recommendedName>
        <fullName evidence="4">RxLR effector protein</fullName>
    </recommendedName>
</protein>
<organism evidence="2 3">
    <name type="scientific">Phytophthora fragariae</name>
    <dbReference type="NCBI Taxonomy" id="53985"/>
    <lineage>
        <taxon>Eukaryota</taxon>
        <taxon>Sar</taxon>
        <taxon>Stramenopiles</taxon>
        <taxon>Oomycota</taxon>
        <taxon>Peronosporomycetes</taxon>
        <taxon>Peronosporales</taxon>
        <taxon>Peronosporaceae</taxon>
        <taxon>Phytophthora</taxon>
    </lineage>
</organism>
<feature type="chain" id="PRO_5026330422" description="RxLR effector protein" evidence="1">
    <location>
        <begin position="24"/>
        <end position="89"/>
    </location>
</feature>
<accession>A0A6G0QIZ8</accession>
<reference evidence="2 3" key="1">
    <citation type="submission" date="2018-09" db="EMBL/GenBank/DDBJ databases">
        <title>Genomic investigation of the strawberry pathogen Phytophthora fragariae indicates pathogenicity is determined by transcriptional variation in three key races.</title>
        <authorList>
            <person name="Adams T.M."/>
            <person name="Armitage A.D."/>
            <person name="Sobczyk M.K."/>
            <person name="Bates H.J."/>
            <person name="Dunwell J.M."/>
            <person name="Nellist C.F."/>
            <person name="Harrison R.J."/>
        </authorList>
    </citation>
    <scope>NUCLEOTIDE SEQUENCE [LARGE SCALE GENOMIC DNA]</scope>
    <source>
        <strain evidence="2 3">NOV-77</strain>
    </source>
</reference>
<comment type="caution">
    <text evidence="2">The sequence shown here is derived from an EMBL/GenBank/DDBJ whole genome shotgun (WGS) entry which is preliminary data.</text>
</comment>
<dbReference type="AlphaFoldDB" id="A0A6G0QIZ8"/>
<dbReference type="Proteomes" id="UP000486351">
    <property type="component" value="Unassembled WGS sequence"/>
</dbReference>
<evidence type="ECO:0000313" key="3">
    <source>
        <dbReference type="Proteomes" id="UP000486351"/>
    </source>
</evidence>
<evidence type="ECO:0008006" key="4">
    <source>
        <dbReference type="Google" id="ProtNLM"/>
    </source>
</evidence>
<feature type="signal peptide" evidence="1">
    <location>
        <begin position="1"/>
        <end position="23"/>
    </location>
</feature>
<evidence type="ECO:0000256" key="1">
    <source>
        <dbReference type="SAM" id="SignalP"/>
    </source>
</evidence>
<name>A0A6G0QIZ8_9STRA</name>
<dbReference type="EMBL" id="QXFY01003103">
    <property type="protein sequence ID" value="KAE9288608.1"/>
    <property type="molecule type" value="Genomic_DNA"/>
</dbReference>
<proteinExistence type="predicted"/>